<name>A0A225WIK7_9STRA</name>
<dbReference type="InterPro" id="IPR036397">
    <property type="entry name" value="RNaseH_sf"/>
</dbReference>
<organism evidence="4 5">
    <name type="scientific">Phytophthora megakarya</name>
    <dbReference type="NCBI Taxonomy" id="4795"/>
    <lineage>
        <taxon>Eukaryota</taxon>
        <taxon>Sar</taxon>
        <taxon>Stramenopiles</taxon>
        <taxon>Oomycota</taxon>
        <taxon>Peronosporomycetes</taxon>
        <taxon>Peronosporales</taxon>
        <taxon>Peronosporaceae</taxon>
        <taxon>Phytophthora</taxon>
    </lineage>
</organism>
<dbReference type="Gene3D" id="3.30.70.270">
    <property type="match status" value="2"/>
</dbReference>
<dbReference type="InterPro" id="IPR043128">
    <property type="entry name" value="Rev_trsase/Diguanyl_cyclase"/>
</dbReference>
<evidence type="ECO:0000313" key="4">
    <source>
        <dbReference type="EMBL" id="OWZ17551.1"/>
    </source>
</evidence>
<evidence type="ECO:0000256" key="2">
    <source>
        <dbReference type="SAM" id="MobiDB-lite"/>
    </source>
</evidence>
<keyword evidence="5" id="KW-1185">Reference proteome</keyword>
<dbReference type="InterPro" id="IPR050951">
    <property type="entry name" value="Retrovirus_Pol_polyprotein"/>
</dbReference>
<dbReference type="GO" id="GO:0003676">
    <property type="term" value="F:nucleic acid binding"/>
    <property type="evidence" value="ECO:0007669"/>
    <property type="project" value="InterPro"/>
</dbReference>
<evidence type="ECO:0000313" key="5">
    <source>
        <dbReference type="Proteomes" id="UP000198211"/>
    </source>
</evidence>
<reference evidence="5" key="1">
    <citation type="submission" date="2017-03" db="EMBL/GenBank/DDBJ databases">
        <title>Phytopthora megakarya and P. palmivora, two closely related causual agents of cacao black pod achieved similar genome size and gene model numbers by different mechanisms.</title>
        <authorList>
            <person name="Ali S."/>
            <person name="Shao J."/>
            <person name="Larry D.J."/>
            <person name="Kronmiller B."/>
            <person name="Shen D."/>
            <person name="Strem M.D."/>
            <person name="Melnick R.L."/>
            <person name="Guiltinan M.J."/>
            <person name="Tyler B.M."/>
            <person name="Meinhardt L.W."/>
            <person name="Bailey B.A."/>
        </authorList>
    </citation>
    <scope>NUCLEOTIDE SEQUENCE [LARGE SCALE GENOMIC DNA]</scope>
    <source>
        <strain evidence="5">zdho120</strain>
    </source>
</reference>
<dbReference type="Gene3D" id="3.30.420.10">
    <property type="entry name" value="Ribonuclease H-like superfamily/Ribonuclease H"/>
    <property type="match status" value="1"/>
</dbReference>
<evidence type="ECO:0000256" key="1">
    <source>
        <dbReference type="ARBA" id="ARBA00023268"/>
    </source>
</evidence>
<dbReference type="GO" id="GO:0003964">
    <property type="term" value="F:RNA-directed DNA polymerase activity"/>
    <property type="evidence" value="ECO:0007669"/>
    <property type="project" value="UniProtKB-KW"/>
</dbReference>
<dbReference type="GO" id="GO:0015074">
    <property type="term" value="P:DNA integration"/>
    <property type="evidence" value="ECO:0007669"/>
    <property type="project" value="InterPro"/>
</dbReference>
<dbReference type="Pfam" id="PF17921">
    <property type="entry name" value="Integrase_H2C2"/>
    <property type="match status" value="1"/>
</dbReference>
<sequence length="980" mass="112238">MASGFWVEKMTDRARLISAFITPFGIFEWNRMPFGLKNAPQLYQRMIDNVLYGFTRILKSEGYGSTLDVFEDGEPVGPGKPSMLGRRSYIDDILVSANNWDQLCDRVGVYSKCVMSGIRRSSFWGIPKVEYLGHKVSHNSLEANPKVLSVLTDLAFPGSLRAIQSFLGSLNYYSRFIEDYVVYASVEYVDQGSQEDQAIDHQNTLDLEAQDLTEVNPRWIHAYRSFRVLKSKITTTPILRHFDPDRRATVVVYGSDWTVSGSLMQEYDKVYCPVMFASRTLTSKELNYGISEKDVLALLRILDLNYNALVGRLIRVLTRHSTLVWLFRSTALLWRLGQWLSPWTLEITKCVKGEDEILGALAANITPSSKVDNALISIVPKKEAKRKLQAPIPTIGRDEDLYVVSFDVSARVKGGGGAYRAILWELPEWRIWIRRRFDNERGGIPWIVAMLENLDPRRLVICGDSNLVIRQVRSEIDCNGPDLTLLRQRALDRLYTWPDHELFHDKGDWNGIWKEIQDLVTLNRLVEILAVKTEDEIAQISAVTTFSKARFGVRMGSDPGSLREKLGRELRIERTWQAQDEESWIAGLKKYLVGKIPDLIQEKAKVFGSFTTNYEVDQSDLLFYHPTTKEATADRDKLMQLVVPETLQQDIFHHYHTSLQGGHQGIGRPYDWIRDPSHWRGLYKRVQRYVGECVDCETGKGRSRIPGESPGNLQATYPFQIIAMDHIPSLPRSWNGNTELLIFVHLFSGYVIAKANASRSAQTIAETYEECVFRRFGASEVTWHDQEPGFMSDFFKSFIKILDQRQRATMAYRPQANGSAERRVQTTTRALKMIWINVMGMNMPNGYLRDQHRKGPDPGGDPDGEHSQARPRSKKVAISDAKYAHILWSLDQDFGCTWIESREKYAKKLAYLWHGPFRVAEKMGEYAVRSRFATMVRVSKFKTVRIFPDLPAARLEESSADRVDFDYAVGFKIETPMNMK</sequence>
<dbReference type="PANTHER" id="PTHR37984">
    <property type="entry name" value="PROTEIN CBG26694"/>
    <property type="match status" value="1"/>
</dbReference>
<dbReference type="InterPro" id="IPR001584">
    <property type="entry name" value="Integrase_cat-core"/>
</dbReference>
<proteinExistence type="predicted"/>
<dbReference type="PANTHER" id="PTHR37984:SF5">
    <property type="entry name" value="PROTEIN NYNRIN-LIKE"/>
    <property type="match status" value="1"/>
</dbReference>
<gene>
    <name evidence="4" type="ORF">PHMEG_0008503</name>
</gene>
<dbReference type="InterPro" id="IPR012337">
    <property type="entry name" value="RNaseH-like_sf"/>
</dbReference>
<keyword evidence="4" id="KW-0695">RNA-directed DNA polymerase</keyword>
<feature type="region of interest" description="Disordered" evidence="2">
    <location>
        <begin position="847"/>
        <end position="873"/>
    </location>
</feature>
<dbReference type="InterPro" id="IPR043502">
    <property type="entry name" value="DNA/RNA_pol_sf"/>
</dbReference>
<dbReference type="Pfam" id="PF17919">
    <property type="entry name" value="RT_RNaseH_2"/>
    <property type="match status" value="1"/>
</dbReference>
<accession>A0A225WIK7</accession>
<keyword evidence="4" id="KW-0548">Nucleotidyltransferase</keyword>
<protein>
    <submittedName>
        <fullName evidence="4">Reverse transcriptase</fullName>
    </submittedName>
</protein>
<dbReference type="SUPFAM" id="SSF53098">
    <property type="entry name" value="Ribonuclease H-like"/>
    <property type="match status" value="1"/>
</dbReference>
<keyword evidence="1" id="KW-0511">Multifunctional enzyme</keyword>
<dbReference type="Proteomes" id="UP000198211">
    <property type="component" value="Unassembled WGS sequence"/>
</dbReference>
<comment type="caution">
    <text evidence="4">The sequence shown here is derived from an EMBL/GenBank/DDBJ whole genome shotgun (WGS) entry which is preliminary data.</text>
</comment>
<feature type="domain" description="Integrase catalytic" evidence="3">
    <location>
        <begin position="714"/>
        <end position="833"/>
    </location>
</feature>
<dbReference type="EMBL" id="NBNE01000736">
    <property type="protein sequence ID" value="OWZ17551.1"/>
    <property type="molecule type" value="Genomic_DNA"/>
</dbReference>
<dbReference type="InterPro" id="IPR041588">
    <property type="entry name" value="Integrase_H2C2"/>
</dbReference>
<dbReference type="SUPFAM" id="SSF56672">
    <property type="entry name" value="DNA/RNA polymerases"/>
    <property type="match status" value="1"/>
</dbReference>
<dbReference type="Gene3D" id="1.10.340.70">
    <property type="match status" value="1"/>
</dbReference>
<dbReference type="AlphaFoldDB" id="A0A225WIK7"/>
<evidence type="ECO:0000259" key="3">
    <source>
        <dbReference type="PROSITE" id="PS50994"/>
    </source>
</evidence>
<keyword evidence="4" id="KW-0808">Transferase</keyword>
<dbReference type="OrthoDB" id="105383at2759"/>
<dbReference type="InterPro" id="IPR041577">
    <property type="entry name" value="RT_RNaseH_2"/>
</dbReference>
<dbReference type="PROSITE" id="PS50994">
    <property type="entry name" value="INTEGRASE"/>
    <property type="match status" value="1"/>
</dbReference>